<feature type="transmembrane region" description="Helical" evidence="3">
    <location>
        <begin position="430"/>
        <end position="453"/>
    </location>
</feature>
<feature type="transmembrane region" description="Helical" evidence="3">
    <location>
        <begin position="35"/>
        <end position="54"/>
    </location>
</feature>
<feature type="transmembrane region" description="Helical" evidence="3">
    <location>
        <begin position="489"/>
        <end position="510"/>
    </location>
</feature>
<dbReference type="NCBIfam" id="TIGR03007">
    <property type="entry name" value="pepcterm_ChnLen"/>
    <property type="match status" value="1"/>
</dbReference>
<evidence type="ECO:0000313" key="5">
    <source>
        <dbReference type="Proteomes" id="UP000613768"/>
    </source>
</evidence>
<feature type="coiled-coil region" evidence="1">
    <location>
        <begin position="188"/>
        <end position="251"/>
    </location>
</feature>
<keyword evidence="5" id="KW-1185">Reference proteome</keyword>
<dbReference type="PANTHER" id="PTHR32309">
    <property type="entry name" value="TYROSINE-PROTEIN KINASE"/>
    <property type="match status" value="1"/>
</dbReference>
<feature type="compositionally biased region" description="Basic and acidic residues" evidence="2">
    <location>
        <begin position="311"/>
        <end position="324"/>
    </location>
</feature>
<dbReference type="AlphaFoldDB" id="A0AAW3ZF97"/>
<evidence type="ECO:0000256" key="1">
    <source>
        <dbReference type="SAM" id="Coils"/>
    </source>
</evidence>
<feature type="region of interest" description="Disordered" evidence="2">
    <location>
        <begin position="309"/>
        <end position="328"/>
    </location>
</feature>
<keyword evidence="3" id="KW-0812">Transmembrane</keyword>
<dbReference type="InterPro" id="IPR014345">
    <property type="entry name" value="XrtA_polysacc_chain"/>
</dbReference>
<dbReference type="RefSeq" id="WP_192028202.1">
    <property type="nucleotide sequence ID" value="NZ_JACYTR010000005.1"/>
</dbReference>
<dbReference type="GO" id="GO:0004713">
    <property type="term" value="F:protein tyrosine kinase activity"/>
    <property type="evidence" value="ECO:0007669"/>
    <property type="project" value="TreeGrafter"/>
</dbReference>
<keyword evidence="3" id="KW-1133">Transmembrane helix</keyword>
<name>A0AAW3ZF97_9GAMM</name>
<organism evidence="4 5">
    <name type="scientific">Pseudomarimonas arenosa</name>
    <dbReference type="NCBI Taxonomy" id="2774145"/>
    <lineage>
        <taxon>Bacteria</taxon>
        <taxon>Pseudomonadati</taxon>
        <taxon>Pseudomonadota</taxon>
        <taxon>Gammaproteobacteria</taxon>
        <taxon>Lysobacterales</taxon>
        <taxon>Lysobacteraceae</taxon>
        <taxon>Pseudomarimonas</taxon>
    </lineage>
</organism>
<comment type="caution">
    <text evidence="4">The sequence shown here is derived from an EMBL/GenBank/DDBJ whole genome shotgun (WGS) entry which is preliminary data.</text>
</comment>
<keyword evidence="3" id="KW-0472">Membrane</keyword>
<protein>
    <recommendedName>
        <fullName evidence="6">Polysaccharide chain length determinant protein (PEP-CTERM system associated)</fullName>
    </recommendedName>
</protein>
<proteinExistence type="predicted"/>
<evidence type="ECO:0000313" key="4">
    <source>
        <dbReference type="EMBL" id="MBD8524850.1"/>
    </source>
</evidence>
<dbReference type="Proteomes" id="UP000613768">
    <property type="component" value="Unassembled WGS sequence"/>
</dbReference>
<evidence type="ECO:0008006" key="6">
    <source>
        <dbReference type="Google" id="ProtNLM"/>
    </source>
</evidence>
<dbReference type="InterPro" id="IPR050445">
    <property type="entry name" value="Bact_polysacc_biosynth/exp"/>
</dbReference>
<dbReference type="EMBL" id="JACYTR010000005">
    <property type="protein sequence ID" value="MBD8524850.1"/>
    <property type="molecule type" value="Genomic_DNA"/>
</dbReference>
<dbReference type="GO" id="GO:0005886">
    <property type="term" value="C:plasma membrane"/>
    <property type="evidence" value="ECO:0007669"/>
    <property type="project" value="TreeGrafter"/>
</dbReference>
<reference evidence="4 5" key="1">
    <citation type="submission" date="2020-09" db="EMBL/GenBank/DDBJ databases">
        <title>Pseudoxanthomonas sp. CAU 1598 isolated from sand of Yaerae Beach.</title>
        <authorList>
            <person name="Kim W."/>
        </authorList>
    </citation>
    <scope>NUCLEOTIDE SEQUENCE [LARGE SCALE GENOMIC DNA]</scope>
    <source>
        <strain evidence="4 5">CAU 1598</strain>
    </source>
</reference>
<accession>A0AAW3ZF97</accession>
<dbReference type="PANTHER" id="PTHR32309:SF13">
    <property type="entry name" value="FERRIC ENTEROBACTIN TRANSPORT PROTEIN FEPE"/>
    <property type="match status" value="1"/>
</dbReference>
<keyword evidence="1" id="KW-0175">Coiled coil</keyword>
<evidence type="ECO:0000256" key="3">
    <source>
        <dbReference type="SAM" id="Phobius"/>
    </source>
</evidence>
<sequence>MSYQALPGRAQASAANPLLDLLPLLLREAQRRAPLLMVAFALIATAALVAGMLLPKKFSSATTILVGEGNIIAPLMEGRAVPTSVGDRARIAREVVFSRDAMQDILQAGGWSAKVTDPLAQARLIEEIKRRTTISSPGQNLIKIAYTDADPARAFKVAQRFSDLFIEESLAAKERESREAFEFIAAQVNEYHQKLVGAEESLKRFRAENQEARPGSDIDVRTRVAEVRGRIEKAQTALSELRQRETTIQEQLAGESKLADDRRQSLQLALRIQEMNTELDRLLLDYTDAHPDVVRLRHQIEDMQALMHRQRNAEDRASSGRESADSPLGQQLRANLAKIQSDMAAVNARIKENERLLEEALERGRKVADSEAALAELTRGYEVNRDIYQDLLKRRENARVSMNLDAERRGLSLRVQEPAALPLQASGLRLMHFALGGLLLGVAIPLGILLAMLQFDPRARNGKQLASEAGLPLLVSVPEYRTSRDRRRAVLAFIGAALLVLAVFAGYAWVALGR</sequence>
<gene>
    <name evidence="4" type="ORF">IFO71_03755</name>
</gene>
<evidence type="ECO:0000256" key="2">
    <source>
        <dbReference type="SAM" id="MobiDB-lite"/>
    </source>
</evidence>